<organism evidence="4 5">
    <name type="scientific">Cupriavidus taiwanensis</name>
    <dbReference type="NCBI Taxonomy" id="164546"/>
    <lineage>
        <taxon>Bacteria</taxon>
        <taxon>Pseudomonadati</taxon>
        <taxon>Pseudomonadota</taxon>
        <taxon>Betaproteobacteria</taxon>
        <taxon>Burkholderiales</taxon>
        <taxon>Burkholderiaceae</taxon>
        <taxon>Cupriavidus</taxon>
    </lineage>
</organism>
<dbReference type="GO" id="GO:0000155">
    <property type="term" value="F:phosphorelay sensor kinase activity"/>
    <property type="evidence" value="ECO:0007669"/>
    <property type="project" value="InterPro"/>
</dbReference>
<accession>A0A375JD28</accession>
<dbReference type="Proteomes" id="UP000256805">
    <property type="component" value="Unassembled WGS sequence"/>
</dbReference>
<evidence type="ECO:0000256" key="1">
    <source>
        <dbReference type="ARBA" id="ARBA00000085"/>
    </source>
</evidence>
<comment type="catalytic activity">
    <reaction evidence="1">
        <text>ATP + protein L-histidine = ADP + protein N-phospho-L-histidine.</text>
        <dbReference type="EC" id="2.7.13.3"/>
    </reaction>
</comment>
<gene>
    <name evidence="4" type="ORF">CBM2634_U60025</name>
</gene>
<dbReference type="InterPro" id="IPR036097">
    <property type="entry name" value="HisK_dim/P_sf"/>
</dbReference>
<evidence type="ECO:0000313" key="4">
    <source>
        <dbReference type="EMBL" id="SPS03017.1"/>
    </source>
</evidence>
<dbReference type="AlphaFoldDB" id="A0A375JD28"/>
<dbReference type="InterPro" id="IPR003661">
    <property type="entry name" value="HisK_dim/P_dom"/>
</dbReference>
<sequence length="95" mass="10148">MRAVRHGVERLRCIAQSRAGLGASGHSSPPPSENCKIAGLRGDLLGMLGHDMRSPLQTIQMTATYLASRNVEEEVSEAAALPPTTAPRQVRANDN</sequence>
<dbReference type="CDD" id="cd00082">
    <property type="entry name" value="HisKA"/>
    <property type="match status" value="1"/>
</dbReference>
<reference evidence="4 5" key="1">
    <citation type="submission" date="2018-01" db="EMBL/GenBank/DDBJ databases">
        <authorList>
            <person name="Gaut B.S."/>
            <person name="Morton B.R."/>
            <person name="Clegg M.T."/>
            <person name="Duvall M.R."/>
        </authorList>
    </citation>
    <scope>NUCLEOTIDE SEQUENCE [LARGE SCALE GENOMIC DNA]</scope>
    <source>
        <strain evidence="4">Cupriavidus taiwanensis cmp 52</strain>
    </source>
</reference>
<protein>
    <recommendedName>
        <fullName evidence="2">histidine kinase</fullName>
        <ecNumber evidence="2">2.7.13.3</ecNumber>
    </recommendedName>
</protein>
<dbReference type="SUPFAM" id="SSF47384">
    <property type="entry name" value="Homodimeric domain of signal transducing histidine kinase"/>
    <property type="match status" value="1"/>
</dbReference>
<feature type="region of interest" description="Disordered" evidence="3">
    <location>
        <begin position="76"/>
        <end position="95"/>
    </location>
</feature>
<evidence type="ECO:0000256" key="2">
    <source>
        <dbReference type="ARBA" id="ARBA00012438"/>
    </source>
</evidence>
<dbReference type="EMBL" id="OVTA01000127">
    <property type="protein sequence ID" value="SPS03017.1"/>
    <property type="molecule type" value="Genomic_DNA"/>
</dbReference>
<name>A0A375JD28_9BURK</name>
<proteinExistence type="predicted"/>
<dbReference type="EC" id="2.7.13.3" evidence="2"/>
<evidence type="ECO:0000313" key="5">
    <source>
        <dbReference type="Proteomes" id="UP000256805"/>
    </source>
</evidence>
<evidence type="ECO:0000256" key="3">
    <source>
        <dbReference type="SAM" id="MobiDB-lite"/>
    </source>
</evidence>